<accession>A0A6L4X3K5</accession>
<dbReference type="EMBL" id="WBSM01000001">
    <property type="protein sequence ID" value="KAB8289306.1"/>
    <property type="molecule type" value="Genomic_DNA"/>
</dbReference>
<dbReference type="AlphaFoldDB" id="A0A6L4X3K5"/>
<feature type="transmembrane region" description="Helical" evidence="1">
    <location>
        <begin position="707"/>
        <end position="730"/>
    </location>
</feature>
<reference evidence="2 3" key="1">
    <citation type="submission" date="2019-10" db="EMBL/GenBank/DDBJ databases">
        <title>Characterization of the phylogenetic diversity of two novel species belonging to the genus Bifidobacterium: Bifidobacterium cebidarum sp. nov. and Bifidobacterium leontopitheci sp. nov.</title>
        <authorList>
            <person name="Lugli G.A."/>
            <person name="Duranti S."/>
            <person name="Milani C."/>
            <person name="Turroni F."/>
            <person name="Ventura M."/>
        </authorList>
    </citation>
    <scope>NUCLEOTIDE SEQUENCE [LARGE SCALE GENOMIC DNA]</scope>
    <source>
        <strain evidence="2 3">DSM 100688</strain>
    </source>
</reference>
<dbReference type="PANTHER" id="PTHR37813">
    <property type="entry name" value="FELS-2 PROPHAGE PROTEIN"/>
    <property type="match status" value="1"/>
</dbReference>
<comment type="caution">
    <text evidence="2">The sequence shown here is derived from an EMBL/GenBank/DDBJ whole genome shotgun (WGS) entry which is preliminary data.</text>
</comment>
<sequence>MAYQLAQAYVAIVPSMKGVGRAIEAAFEGPAKTTGQRAGEAAGNGFAGRLSSTLGGAVSKIASGAGKVLAGIGKAGLAASAAAIPAIGMIGKSALDAYATWEQAVGGVDTLFKDASKTVQEYAAQAYRTAGVSANDYMNQVTSFAASLVSSLGGNTAEAARMGNQALVDMADNANKMGTDLESLQWAYQGFAKQNYTMLDNLKLGYGGTQEEMKRLISDANKLPAVMKQGNDLSIDSFADVVEAISRVQKKLDISGTTAKEAATTIEGSVGSMKAAWGNWLAELGKDNADMTGLTSELVTSAVTVVKNVVPRVIQIARGLVPGIMDAVGSVAQQLPEPMRQAVESVGGTLNDMKTRVKAAVSWVGDAFTGLRDLIMNGDFTGALRNAFDVEEDSPLVDAILKARDAVIDLWNTVREKLSGLGQSASGWVQPLVDALAGLAKIDLTVFANAVKLTANALKWFLDNGALVTSIVAGLGGAFATLKIGQSVSSGVKTFKDLEAAASIAFDAVKSGDGVFSSISDAIGLLDPKAGGLLSNLGKIAGKIGGLQKAAKLAGGGIKGLSTALGLGPWGLIAAAIAAVVAGLAWFFTQTETGRKAWSSFTSWLSDTWSSIVDTAKGLWQGLSDWFTGLWQSMSDGVTSAWDDVSRFLTDLWASITGGIQDAWNGVVSFFTGILTTISNAFTSVWTAIRGFLMPIVTGIGEFIKNVFIVLAAVLVTIWNGISSVAVTAWDAISGFLKPIVQAIADFIGNVLQGIKNVWENVWTSVGSFASAVWNAIKTAIGAAIIAVSGVISETLGVIRGVWVSVWSAVGSFAVGVWNAIRSVVATAVNAVSGVIRSVLNVISGVWRSVWSGVSSFLSGIWNGITRAVSNGIQNVANTVGRIRGVVLGAVSGAGTWLYDTGRQIISGLIEGVGGAMGWLRDTISGLGSSVLDWAKSVLHIHSPSRVFRDQVGLMIGKGMGLGIADSTAFVRKRMDRLSSTLKPGVAFNYAYGMNGVDRSGYSPVSRSMPGKVVNVTQNMPIKVIRADEDLHTAASILYRNAMREAGTR</sequence>
<gene>
    <name evidence="2" type="ORF">DSM100688_0386</name>
</gene>
<organism evidence="2 3">
    <name type="scientific">Bifidobacterium ramosum</name>
    <dbReference type="NCBI Taxonomy" id="1798158"/>
    <lineage>
        <taxon>Bacteria</taxon>
        <taxon>Bacillati</taxon>
        <taxon>Actinomycetota</taxon>
        <taxon>Actinomycetes</taxon>
        <taxon>Bifidobacteriales</taxon>
        <taxon>Bifidobacteriaceae</taxon>
        <taxon>Bifidobacterium</taxon>
    </lineage>
</organism>
<keyword evidence="1" id="KW-0812">Transmembrane</keyword>
<evidence type="ECO:0000256" key="1">
    <source>
        <dbReference type="SAM" id="Phobius"/>
    </source>
</evidence>
<keyword evidence="1" id="KW-1133">Transmembrane helix</keyword>
<dbReference type="RefSeq" id="WP_204316615.1">
    <property type="nucleotide sequence ID" value="NZ_WBSM01000001.1"/>
</dbReference>
<keyword evidence="1" id="KW-0472">Membrane</keyword>
<dbReference type="Proteomes" id="UP000482084">
    <property type="component" value="Unassembled WGS sequence"/>
</dbReference>
<protein>
    <submittedName>
        <fullName evidence="2">Tape measure domain-containing protein</fullName>
    </submittedName>
</protein>
<name>A0A6L4X3K5_9BIFI</name>
<evidence type="ECO:0000313" key="3">
    <source>
        <dbReference type="Proteomes" id="UP000482084"/>
    </source>
</evidence>
<feature type="transmembrane region" description="Helical" evidence="1">
    <location>
        <begin position="567"/>
        <end position="588"/>
    </location>
</feature>
<dbReference type="Gene3D" id="1.20.120.20">
    <property type="entry name" value="Apolipoprotein"/>
    <property type="match status" value="2"/>
</dbReference>
<keyword evidence="3" id="KW-1185">Reference proteome</keyword>
<proteinExistence type="predicted"/>
<evidence type="ECO:0000313" key="2">
    <source>
        <dbReference type="EMBL" id="KAB8289306.1"/>
    </source>
</evidence>
<dbReference type="PANTHER" id="PTHR37813:SF1">
    <property type="entry name" value="FELS-2 PROPHAGE PROTEIN"/>
    <property type="match status" value="1"/>
</dbReference>